<keyword evidence="2" id="KW-1185">Reference proteome</keyword>
<organism evidence="1 2">
    <name type="scientific">Mycena indigotica</name>
    <dbReference type="NCBI Taxonomy" id="2126181"/>
    <lineage>
        <taxon>Eukaryota</taxon>
        <taxon>Fungi</taxon>
        <taxon>Dikarya</taxon>
        <taxon>Basidiomycota</taxon>
        <taxon>Agaricomycotina</taxon>
        <taxon>Agaricomycetes</taxon>
        <taxon>Agaricomycetidae</taxon>
        <taxon>Agaricales</taxon>
        <taxon>Marasmiineae</taxon>
        <taxon>Mycenaceae</taxon>
        <taxon>Mycena</taxon>
    </lineage>
</organism>
<dbReference type="RefSeq" id="XP_037220435.1">
    <property type="nucleotide sequence ID" value="XM_037362514.1"/>
</dbReference>
<dbReference type="EMBL" id="JACAZF010000005">
    <property type="protein sequence ID" value="KAF7303463.1"/>
    <property type="molecule type" value="Genomic_DNA"/>
</dbReference>
<evidence type="ECO:0000313" key="2">
    <source>
        <dbReference type="Proteomes" id="UP000636479"/>
    </source>
</evidence>
<reference evidence="1" key="1">
    <citation type="submission" date="2020-05" db="EMBL/GenBank/DDBJ databases">
        <title>Mycena genomes resolve the evolution of fungal bioluminescence.</title>
        <authorList>
            <person name="Tsai I.J."/>
        </authorList>
    </citation>
    <scope>NUCLEOTIDE SEQUENCE</scope>
    <source>
        <strain evidence="1">171206Taipei</strain>
    </source>
</reference>
<dbReference type="Gene3D" id="3.80.10.10">
    <property type="entry name" value="Ribonuclease Inhibitor"/>
    <property type="match status" value="1"/>
</dbReference>
<name>A0A8H6SPI2_9AGAR</name>
<evidence type="ECO:0000313" key="1">
    <source>
        <dbReference type="EMBL" id="KAF7303463.1"/>
    </source>
</evidence>
<dbReference type="GeneID" id="59345030"/>
<sequence>MFLAEWWLRLTYPPVAGAPRLPEDLEREIFIRAALADTRGTHIPRLLRVAKRVHSWLEPYLYRVLLLLDYTDNAKFIADRLTSKPPHIWRDGPRHLFLALGDDSPNVTVMRELLSACPRLEDINFYPPDDQPGVFLPALRGMEELRQLSTELAALFDRTRGISSIDLTGPGFAALTHLMLFDDLPFVTEFEATHLSTQLALLPALTHLALVGTIQKHLVIAILTTCDATLRVLVNRRPDLRRHTVQTMYERELSGVTDVRLVIMPFGVWVGEWEDAARGVKDDFWVEAEQFVAQKRQKQIDADTFWTDENMTV</sequence>
<accession>A0A8H6SPI2</accession>
<dbReference type="OrthoDB" id="2959171at2759"/>
<dbReference type="Proteomes" id="UP000636479">
    <property type="component" value="Unassembled WGS sequence"/>
</dbReference>
<proteinExistence type="predicted"/>
<dbReference type="InterPro" id="IPR032675">
    <property type="entry name" value="LRR_dom_sf"/>
</dbReference>
<dbReference type="AlphaFoldDB" id="A0A8H6SPI2"/>
<protein>
    <submittedName>
        <fullName evidence="1">Uncharacterized protein</fullName>
    </submittedName>
</protein>
<gene>
    <name evidence="1" type="ORF">MIND_00575100</name>
</gene>
<comment type="caution">
    <text evidence="1">The sequence shown here is derived from an EMBL/GenBank/DDBJ whole genome shotgun (WGS) entry which is preliminary data.</text>
</comment>